<dbReference type="PROSITE" id="PS00624">
    <property type="entry name" value="GMC_OXRED_2"/>
    <property type="match status" value="1"/>
</dbReference>
<evidence type="ECO:0000256" key="7">
    <source>
        <dbReference type="PIRSR" id="PIRSR000137-1"/>
    </source>
</evidence>
<dbReference type="PANTHER" id="PTHR11552">
    <property type="entry name" value="GLUCOSE-METHANOL-CHOLINE GMC OXIDOREDUCTASE"/>
    <property type="match status" value="1"/>
</dbReference>
<sequence>MSDRRNSAQDDASKHSYRMIVALEDVADKSFDYVIAGGGTAGLTLAARLTEDPNTSVLVLEAGGENVDDPLLLRPALYGAHFGQDMYSWSHQTVPQKHADGQQMPWARGKGLGGSSGINFFIWNKPPAEDVNDFERLGNPGWNWEHLHEEVRHVEGFTRPPDEMLQQNKVRPGLWQLGSEGPVKVAFPPAIDAIDVAFHEALFKLGIPPAPNPMGGDPNGFFLGPSSHDAKTYTRSYATTAYYLPNKDRPNLNVLVHAHVVRVLTAPAVHSNELTATGVEFLFERKRYAVNAKKEVLVCAGALKSPQVLELSGIGDPEALKKIGVPVNIDLPGVGANVQDHLLISMGFELKDNPSHLTFDMLADPAIGAEHLRLHESLRGLHTRGMNGYAILPVNALTPNAQKIYENAKSSVAKKLPTASPGLQDQYKIELSRLKYGRPGTEFIMLAAHFSQPNPPKPNKKYISLHAGNFHCLSRGTIHCTTADPMQDPAYDPHCLEEDVDLQILVEGMMYLRKVAAMSPMKEIISQEVNPGPLVEDGNYEQMRDFVKKHLWSCWHTSSSCSMFPREKGGVVDPSLKVYGTTNLRVVDLSVIPISVAGHTQAIVYGVAERAAKIITGKLDVLH</sequence>
<dbReference type="OrthoDB" id="269227at2759"/>
<evidence type="ECO:0000256" key="6">
    <source>
        <dbReference type="ARBA" id="ARBA00023002"/>
    </source>
</evidence>
<evidence type="ECO:0000259" key="11">
    <source>
        <dbReference type="PROSITE" id="PS00624"/>
    </source>
</evidence>
<evidence type="ECO:0000256" key="2">
    <source>
        <dbReference type="ARBA" id="ARBA00010790"/>
    </source>
</evidence>
<dbReference type="Gene3D" id="3.30.560.10">
    <property type="entry name" value="Glucose Oxidase, domain 3"/>
    <property type="match status" value="1"/>
</dbReference>
<feature type="active site" description="Proton acceptor" evidence="7">
    <location>
        <position position="599"/>
    </location>
</feature>
<dbReference type="Pfam" id="PF00732">
    <property type="entry name" value="GMC_oxred_N"/>
    <property type="match status" value="1"/>
</dbReference>
<evidence type="ECO:0000256" key="4">
    <source>
        <dbReference type="ARBA" id="ARBA00022729"/>
    </source>
</evidence>
<reference evidence="12 13" key="1">
    <citation type="submission" date="2018-11" db="EMBL/GenBank/DDBJ databases">
        <title>Genome assembly of Steccherinum ochraceum LE-BIN_3174, the white-rot fungus of the Steccherinaceae family (The Residual Polyporoid clade, Polyporales, Basidiomycota).</title>
        <authorList>
            <person name="Fedorova T.V."/>
            <person name="Glazunova O.A."/>
            <person name="Landesman E.O."/>
            <person name="Moiseenko K.V."/>
            <person name="Psurtseva N.V."/>
            <person name="Savinova O.S."/>
            <person name="Shakhova N.V."/>
            <person name="Tyazhelova T.V."/>
            <person name="Vasina D.V."/>
        </authorList>
    </citation>
    <scope>NUCLEOTIDE SEQUENCE [LARGE SCALE GENOMIC DNA]</scope>
    <source>
        <strain evidence="12 13">LE-BIN_3174</strain>
    </source>
</reference>
<dbReference type="PROSITE" id="PS00623">
    <property type="entry name" value="GMC_OXRED_1"/>
    <property type="match status" value="1"/>
</dbReference>
<comment type="similarity">
    <text evidence="2 9">Belongs to the GMC oxidoreductase family.</text>
</comment>
<feature type="binding site" evidence="8">
    <location>
        <begin position="555"/>
        <end position="556"/>
    </location>
    <ligand>
        <name>FAD</name>
        <dbReference type="ChEBI" id="CHEBI:57692"/>
    </ligand>
</feature>
<evidence type="ECO:0000259" key="10">
    <source>
        <dbReference type="PROSITE" id="PS00623"/>
    </source>
</evidence>
<dbReference type="PANTHER" id="PTHR11552:SF201">
    <property type="entry name" value="GLUCOSE-METHANOL-CHOLINE OXIDOREDUCTASE N-TERMINAL DOMAIN-CONTAINING PROTEIN"/>
    <property type="match status" value="1"/>
</dbReference>
<organism evidence="12 13">
    <name type="scientific">Steccherinum ochraceum</name>
    <dbReference type="NCBI Taxonomy" id="92696"/>
    <lineage>
        <taxon>Eukaryota</taxon>
        <taxon>Fungi</taxon>
        <taxon>Dikarya</taxon>
        <taxon>Basidiomycota</taxon>
        <taxon>Agaricomycotina</taxon>
        <taxon>Agaricomycetes</taxon>
        <taxon>Polyporales</taxon>
        <taxon>Steccherinaceae</taxon>
        <taxon>Steccherinum</taxon>
    </lineage>
</organism>
<feature type="active site" description="Proton donor" evidence="7">
    <location>
        <position position="556"/>
    </location>
</feature>
<proteinExistence type="inferred from homology"/>
<evidence type="ECO:0000256" key="3">
    <source>
        <dbReference type="ARBA" id="ARBA00022630"/>
    </source>
</evidence>
<evidence type="ECO:0000256" key="1">
    <source>
        <dbReference type="ARBA" id="ARBA00001974"/>
    </source>
</evidence>
<dbReference type="GO" id="GO:0050660">
    <property type="term" value="F:flavin adenine dinucleotide binding"/>
    <property type="evidence" value="ECO:0007669"/>
    <property type="project" value="InterPro"/>
</dbReference>
<evidence type="ECO:0000256" key="9">
    <source>
        <dbReference type="RuleBase" id="RU003968"/>
    </source>
</evidence>
<dbReference type="InterPro" id="IPR012132">
    <property type="entry name" value="GMC_OxRdtase"/>
</dbReference>
<keyword evidence="13" id="KW-1185">Reference proteome</keyword>
<dbReference type="Proteomes" id="UP000292702">
    <property type="component" value="Unassembled WGS sequence"/>
</dbReference>
<dbReference type="InterPro" id="IPR036188">
    <property type="entry name" value="FAD/NAD-bd_sf"/>
</dbReference>
<evidence type="ECO:0000313" key="13">
    <source>
        <dbReference type="Proteomes" id="UP000292702"/>
    </source>
</evidence>
<dbReference type="EMBL" id="RWJN01000170">
    <property type="protein sequence ID" value="TCD65645.1"/>
    <property type="molecule type" value="Genomic_DNA"/>
</dbReference>
<name>A0A4R0RIL0_9APHY</name>
<accession>A0A4R0RIL0</accession>
<protein>
    <recommendedName>
        <fullName evidence="10 11">Glucose-methanol-choline oxidoreductase N-terminal domain-containing protein</fullName>
    </recommendedName>
</protein>
<feature type="domain" description="Glucose-methanol-choline oxidoreductase N-terminal" evidence="11">
    <location>
        <begin position="301"/>
        <end position="315"/>
    </location>
</feature>
<evidence type="ECO:0000256" key="5">
    <source>
        <dbReference type="ARBA" id="ARBA00022827"/>
    </source>
</evidence>
<dbReference type="Gene3D" id="3.50.50.60">
    <property type="entry name" value="FAD/NAD(P)-binding domain"/>
    <property type="match status" value="1"/>
</dbReference>
<keyword evidence="3 9" id="KW-0285">Flavoprotein</keyword>
<dbReference type="SUPFAM" id="SSF51905">
    <property type="entry name" value="FAD/NAD(P)-binding domain"/>
    <property type="match status" value="1"/>
</dbReference>
<feature type="domain" description="Glucose-methanol-choline oxidoreductase N-terminal" evidence="10">
    <location>
        <begin position="109"/>
        <end position="132"/>
    </location>
</feature>
<dbReference type="SUPFAM" id="SSF54373">
    <property type="entry name" value="FAD-linked reductases, C-terminal domain"/>
    <property type="match status" value="1"/>
</dbReference>
<dbReference type="STRING" id="92696.A0A4R0RIL0"/>
<dbReference type="PIRSF" id="PIRSF000137">
    <property type="entry name" value="Alcohol_oxidase"/>
    <property type="match status" value="1"/>
</dbReference>
<dbReference type="GO" id="GO:0016614">
    <property type="term" value="F:oxidoreductase activity, acting on CH-OH group of donors"/>
    <property type="evidence" value="ECO:0007669"/>
    <property type="project" value="InterPro"/>
</dbReference>
<dbReference type="AlphaFoldDB" id="A0A4R0RIL0"/>
<keyword evidence="6" id="KW-0560">Oxidoreductase</keyword>
<evidence type="ECO:0000256" key="8">
    <source>
        <dbReference type="PIRSR" id="PIRSR000137-2"/>
    </source>
</evidence>
<dbReference type="InterPro" id="IPR000172">
    <property type="entry name" value="GMC_OxRdtase_N"/>
</dbReference>
<evidence type="ECO:0000313" key="12">
    <source>
        <dbReference type="EMBL" id="TCD65645.1"/>
    </source>
</evidence>
<dbReference type="InterPro" id="IPR007867">
    <property type="entry name" value="GMC_OxRtase_C"/>
</dbReference>
<comment type="cofactor">
    <cofactor evidence="1 8">
        <name>FAD</name>
        <dbReference type="ChEBI" id="CHEBI:57692"/>
    </cofactor>
</comment>
<keyword evidence="4" id="KW-0732">Signal</keyword>
<comment type="caution">
    <text evidence="12">The sequence shown here is derived from an EMBL/GenBank/DDBJ whole genome shotgun (WGS) entry which is preliminary data.</text>
</comment>
<keyword evidence="5 8" id="KW-0274">FAD</keyword>
<feature type="binding site" evidence="8">
    <location>
        <position position="260"/>
    </location>
    <ligand>
        <name>FAD</name>
        <dbReference type="ChEBI" id="CHEBI:57692"/>
    </ligand>
</feature>
<gene>
    <name evidence="12" type="ORF">EIP91_002413</name>
</gene>
<dbReference type="Pfam" id="PF05199">
    <property type="entry name" value="GMC_oxred_C"/>
    <property type="match status" value="1"/>
</dbReference>